<dbReference type="OrthoDB" id="5864971at2759"/>
<evidence type="ECO:0000256" key="5">
    <source>
        <dbReference type="ARBA" id="ARBA00022833"/>
    </source>
</evidence>
<evidence type="ECO:0000256" key="3">
    <source>
        <dbReference type="ARBA" id="ARBA00022723"/>
    </source>
</evidence>
<evidence type="ECO:0000256" key="8">
    <source>
        <dbReference type="PROSITE-ProRule" id="PRU00855"/>
    </source>
</evidence>
<accession>A0A8J9Y5R1</accession>
<keyword evidence="4 8" id="KW-0863">Zinc-finger</keyword>
<gene>
    <name evidence="11" type="ORF">BINO364_LOCUS4877</name>
</gene>
<evidence type="ECO:0000256" key="6">
    <source>
        <dbReference type="ARBA" id="ARBA00022845"/>
    </source>
</evidence>
<dbReference type="InterPro" id="IPR038129">
    <property type="entry name" value="Nanos_sf"/>
</dbReference>
<evidence type="ECO:0000313" key="11">
    <source>
        <dbReference type="EMBL" id="CAH0718379.1"/>
    </source>
</evidence>
<feature type="domain" description="Nanos-type" evidence="10">
    <location>
        <begin position="227"/>
        <end position="284"/>
    </location>
</feature>
<evidence type="ECO:0000313" key="12">
    <source>
        <dbReference type="Proteomes" id="UP000838878"/>
    </source>
</evidence>
<keyword evidence="6 8" id="KW-0810">Translation regulation</keyword>
<feature type="non-terminal residue" evidence="11">
    <location>
        <position position="314"/>
    </location>
</feature>
<dbReference type="AlphaFoldDB" id="A0A8J9Y5R1"/>
<dbReference type="InterPro" id="IPR024161">
    <property type="entry name" value="Znf_nanos-typ"/>
</dbReference>
<comment type="similarity">
    <text evidence="8">Belongs to the nanos family.</text>
</comment>
<dbReference type="Proteomes" id="UP000838878">
    <property type="component" value="Chromosome 13"/>
</dbReference>
<dbReference type="Gene3D" id="4.10.60.30">
    <property type="entry name" value="Nanos, RNA-binding domain"/>
    <property type="match status" value="1"/>
</dbReference>
<dbReference type="EMBL" id="OV170233">
    <property type="protein sequence ID" value="CAH0718379.1"/>
    <property type="molecule type" value="Genomic_DNA"/>
</dbReference>
<keyword evidence="12" id="KW-1185">Reference proteome</keyword>
<dbReference type="InterPro" id="IPR008705">
    <property type="entry name" value="Nanos/Xcar2"/>
</dbReference>
<name>A0A8J9Y5R1_9NEOP</name>
<dbReference type="GO" id="GO:0008270">
    <property type="term" value="F:zinc ion binding"/>
    <property type="evidence" value="ECO:0007669"/>
    <property type="project" value="UniProtKB-KW"/>
</dbReference>
<evidence type="ECO:0000256" key="9">
    <source>
        <dbReference type="SAM" id="MobiDB-lite"/>
    </source>
</evidence>
<feature type="region of interest" description="Disordered" evidence="9">
    <location>
        <begin position="18"/>
        <end position="49"/>
    </location>
</feature>
<keyword evidence="3" id="KW-0479">Metal-binding</keyword>
<dbReference type="PANTHER" id="PTHR12887">
    <property type="entry name" value="NANOS PROTEIN"/>
    <property type="match status" value="1"/>
</dbReference>
<dbReference type="GO" id="GO:0003723">
    <property type="term" value="F:RNA binding"/>
    <property type="evidence" value="ECO:0007669"/>
    <property type="project" value="UniProtKB-UniRule"/>
</dbReference>
<organism evidence="11 12">
    <name type="scientific">Brenthis ino</name>
    <name type="common">lesser marbled fritillary</name>
    <dbReference type="NCBI Taxonomy" id="405034"/>
    <lineage>
        <taxon>Eukaryota</taxon>
        <taxon>Metazoa</taxon>
        <taxon>Ecdysozoa</taxon>
        <taxon>Arthropoda</taxon>
        <taxon>Hexapoda</taxon>
        <taxon>Insecta</taxon>
        <taxon>Pterygota</taxon>
        <taxon>Neoptera</taxon>
        <taxon>Endopterygota</taxon>
        <taxon>Lepidoptera</taxon>
        <taxon>Glossata</taxon>
        <taxon>Ditrysia</taxon>
        <taxon>Papilionoidea</taxon>
        <taxon>Nymphalidae</taxon>
        <taxon>Heliconiinae</taxon>
        <taxon>Argynnini</taxon>
        <taxon>Brenthis</taxon>
    </lineage>
</organism>
<keyword evidence="7 8" id="KW-0694">RNA-binding</keyword>
<evidence type="ECO:0000259" key="10">
    <source>
        <dbReference type="PROSITE" id="PS51522"/>
    </source>
</evidence>
<evidence type="ECO:0000256" key="1">
    <source>
        <dbReference type="ARBA" id="ARBA00004496"/>
    </source>
</evidence>
<dbReference type="PROSITE" id="PS51522">
    <property type="entry name" value="ZF_NANOS"/>
    <property type="match status" value="1"/>
</dbReference>
<evidence type="ECO:0000256" key="4">
    <source>
        <dbReference type="ARBA" id="ARBA00022771"/>
    </source>
</evidence>
<comment type="subcellular location">
    <subcellularLocation>
        <location evidence="1">Cytoplasm</location>
    </subcellularLocation>
</comment>
<keyword evidence="5" id="KW-0862">Zinc</keyword>
<reference evidence="11" key="1">
    <citation type="submission" date="2021-12" db="EMBL/GenBank/DDBJ databases">
        <authorList>
            <person name="Martin H S."/>
        </authorList>
    </citation>
    <scope>NUCLEOTIDE SEQUENCE</scope>
</reference>
<feature type="compositionally biased region" description="Polar residues" evidence="9">
    <location>
        <begin position="30"/>
        <end position="41"/>
    </location>
</feature>
<evidence type="ECO:0000256" key="2">
    <source>
        <dbReference type="ARBA" id="ARBA00022490"/>
    </source>
</evidence>
<evidence type="ECO:0000256" key="7">
    <source>
        <dbReference type="ARBA" id="ARBA00022884"/>
    </source>
</evidence>
<keyword evidence="2" id="KW-0963">Cytoplasm</keyword>
<dbReference type="GO" id="GO:0006417">
    <property type="term" value="P:regulation of translation"/>
    <property type="evidence" value="ECO:0007669"/>
    <property type="project" value="UniProtKB-UniRule"/>
</dbReference>
<dbReference type="Pfam" id="PF05741">
    <property type="entry name" value="zf-nanos"/>
    <property type="match status" value="1"/>
</dbReference>
<protein>
    <recommendedName>
        <fullName evidence="10">Nanos-type domain-containing protein</fullName>
    </recommendedName>
</protein>
<proteinExistence type="inferred from homology"/>
<sequence length="314" mass="35984">MFPSKDMVDFMGDVNKLFPRTRSNDGDSPFYTSPFQATGNRSSSSTDSFSPESYFDFFRHTDIRPETPRNILDTRSFESPNVSQYDTNVFDKTFDNFQLDVQAPDFVPFFESPIPNLNIQTRHQRPIVGRKILGSQAKTEPIKDAMENVWRAQENQKNYELFPSENKGYEFRTPVKTNSYSLQTSVSPQNTNIYNRRPSYSSENPKFKPFIPVSTASSSREDYGSKMCTFCRKNGETPMVFMTHCVKEKIGNRHIVTCPILRSHKCKTCGASGDDAHTLTYCPILRSTNNGKPLQSTTITLKNTRIKSNGRRRY</sequence>
<dbReference type="GO" id="GO:0005737">
    <property type="term" value="C:cytoplasm"/>
    <property type="evidence" value="ECO:0007669"/>
    <property type="project" value="UniProtKB-SubCell"/>
</dbReference>